<gene>
    <name evidence="2" type="ORF">OQ497_02020</name>
</gene>
<evidence type="ECO:0000259" key="1">
    <source>
        <dbReference type="PROSITE" id="PS50846"/>
    </source>
</evidence>
<organism evidence="2 3">
    <name type="scientific">Acetobacter thailandicus</name>
    <dbReference type="NCBI Taxonomy" id="1502842"/>
    <lineage>
        <taxon>Bacteria</taxon>
        <taxon>Pseudomonadati</taxon>
        <taxon>Pseudomonadota</taxon>
        <taxon>Alphaproteobacteria</taxon>
        <taxon>Acetobacterales</taxon>
        <taxon>Acetobacteraceae</taxon>
        <taxon>Acetobacter</taxon>
    </lineage>
</organism>
<feature type="domain" description="HMA" evidence="1">
    <location>
        <begin position="2"/>
        <end position="68"/>
    </location>
</feature>
<dbReference type="PROSITE" id="PS50846">
    <property type="entry name" value="HMA_2"/>
    <property type="match status" value="1"/>
</dbReference>
<dbReference type="Pfam" id="PF00403">
    <property type="entry name" value="HMA"/>
    <property type="match status" value="1"/>
</dbReference>
<dbReference type="CDD" id="cd00371">
    <property type="entry name" value="HMA"/>
    <property type="match status" value="1"/>
</dbReference>
<dbReference type="Gene3D" id="3.30.70.100">
    <property type="match status" value="1"/>
</dbReference>
<evidence type="ECO:0000313" key="2">
    <source>
        <dbReference type="EMBL" id="MCX2562747.1"/>
    </source>
</evidence>
<sequence>MTTVSFIVDGITCDGCVSSIRRALTAIDGVQSVDVKQENGEVTIEYDPQRAGTSSLQNAIRGAGYEVS</sequence>
<dbReference type="EMBL" id="JAPIUZ010000001">
    <property type="protein sequence ID" value="MCX2562747.1"/>
    <property type="molecule type" value="Genomic_DNA"/>
</dbReference>
<evidence type="ECO:0000313" key="3">
    <source>
        <dbReference type="Proteomes" id="UP001301152"/>
    </source>
</evidence>
<dbReference type="PRINTS" id="PR00946">
    <property type="entry name" value="HGSCAVENGER"/>
</dbReference>
<dbReference type="RefSeq" id="WP_086553480.1">
    <property type="nucleotide sequence ID" value="NZ_JAERKX010000001.1"/>
</dbReference>
<dbReference type="Proteomes" id="UP001301152">
    <property type="component" value="Unassembled WGS sequence"/>
</dbReference>
<dbReference type="InterPro" id="IPR036163">
    <property type="entry name" value="HMA_dom_sf"/>
</dbReference>
<comment type="caution">
    <text evidence="2">The sequence shown here is derived from an EMBL/GenBank/DDBJ whole genome shotgun (WGS) entry which is preliminary data.</text>
</comment>
<accession>A0ABT3QBT1</accession>
<reference evidence="2 3" key="1">
    <citation type="submission" date="2022-11" db="EMBL/GenBank/DDBJ databases">
        <title>Genome sequencing of Acetobacter type strain.</title>
        <authorList>
            <person name="Heo J."/>
            <person name="Lee D."/>
            <person name="Han B.-H."/>
            <person name="Hong S.-B."/>
            <person name="Kwon S.-W."/>
        </authorList>
    </citation>
    <scope>NUCLEOTIDE SEQUENCE [LARGE SCALE GENOMIC DNA]</scope>
    <source>
        <strain evidence="2 3">KACC 21253</strain>
    </source>
</reference>
<dbReference type="InterPro" id="IPR006121">
    <property type="entry name" value="HMA_dom"/>
</dbReference>
<keyword evidence="3" id="KW-1185">Reference proteome</keyword>
<dbReference type="InterPro" id="IPR001802">
    <property type="entry name" value="MerP/CopZ"/>
</dbReference>
<name>A0ABT3QBT1_9PROT</name>
<protein>
    <submittedName>
        <fullName evidence="2">Heavy-metal-associated domain-containing protein</fullName>
    </submittedName>
</protein>
<proteinExistence type="predicted"/>
<dbReference type="SUPFAM" id="SSF55008">
    <property type="entry name" value="HMA, heavy metal-associated domain"/>
    <property type="match status" value="1"/>
</dbReference>